<sequence>MWVIISTSDQLKFYDLKNNEGIIIDGLYYFIKTRGHVPEIKFDHNKAVSTLLKWGIPLFMKKTDARKEAVNAKLTGFKYLKLNPSIIKFTT</sequence>
<dbReference type="EMBL" id="FPLD01000069">
    <property type="protein sequence ID" value="SGZ04064.1"/>
    <property type="molecule type" value="Genomic_DNA"/>
</dbReference>
<protein>
    <submittedName>
        <fullName evidence="1">Putative orphan protein</fullName>
    </submittedName>
</protein>
<name>A0A1K9ZXH8_9GAMM</name>
<reference evidence="1 2" key="1">
    <citation type="submission" date="2016-11" db="EMBL/GenBank/DDBJ databases">
        <authorList>
            <person name="Jaros S."/>
            <person name="Januszkiewicz K."/>
            <person name="Wedrychowicz H."/>
        </authorList>
    </citation>
    <scope>NUCLEOTIDE SEQUENCE [LARGE SCALE GENOMIC DNA]</scope>
    <source>
        <strain evidence="1">NVI 5450</strain>
    </source>
</reference>
<evidence type="ECO:0000313" key="1">
    <source>
        <dbReference type="EMBL" id="SGZ04064.1"/>
    </source>
</evidence>
<dbReference type="RefSeq" id="WP_075518283.1">
    <property type="nucleotide sequence ID" value="NZ_FPLD01000069.1"/>
</dbReference>
<proteinExistence type="predicted"/>
<dbReference type="Proteomes" id="UP000183794">
    <property type="component" value="Unassembled WGS sequence"/>
</dbReference>
<evidence type="ECO:0000313" key="2">
    <source>
        <dbReference type="Proteomes" id="UP000183794"/>
    </source>
</evidence>
<accession>A0A1K9ZXH8</accession>
<organism evidence="1 2">
    <name type="scientific">Moritella viscosa</name>
    <dbReference type="NCBI Taxonomy" id="80854"/>
    <lineage>
        <taxon>Bacteria</taxon>
        <taxon>Pseudomonadati</taxon>
        <taxon>Pseudomonadota</taxon>
        <taxon>Gammaproteobacteria</taxon>
        <taxon>Alteromonadales</taxon>
        <taxon>Moritellaceae</taxon>
        <taxon>Moritella</taxon>
    </lineage>
</organism>
<dbReference type="AlphaFoldDB" id="A0A1K9ZXH8"/>
<gene>
    <name evidence="1" type="ORF">NVI5450_2736</name>
</gene>